<dbReference type="AlphaFoldDB" id="A0A495PRC8"/>
<gene>
    <name evidence="1" type="ORF">BC962_1411</name>
</gene>
<dbReference type="Proteomes" id="UP000276282">
    <property type="component" value="Unassembled WGS sequence"/>
</dbReference>
<evidence type="ECO:0008006" key="3">
    <source>
        <dbReference type="Google" id="ProtNLM"/>
    </source>
</evidence>
<dbReference type="EMBL" id="RBLG01000002">
    <property type="protein sequence ID" value="RKS53163.1"/>
    <property type="molecule type" value="Genomic_DNA"/>
</dbReference>
<proteinExistence type="predicted"/>
<name>A0A495PRC8_9FLAO</name>
<evidence type="ECO:0000313" key="2">
    <source>
        <dbReference type="Proteomes" id="UP000276282"/>
    </source>
</evidence>
<evidence type="ECO:0000313" key="1">
    <source>
        <dbReference type="EMBL" id="RKS53163.1"/>
    </source>
</evidence>
<sequence length="134" mass="15189">MIKPIIYFVVLTFFSCSTRDDINQDIFSKCNEREVRIVLKEAIPATVKSIEDGDYFYDGNRFYLEVDAEIHLPELANKDSVSIIRIFAPANNIGEIGEELMVKGTISTCVSGAHGRLTNNLHLFYLIENLKVTK</sequence>
<comment type="caution">
    <text evidence="1">The sequence shown here is derived from an EMBL/GenBank/DDBJ whole genome shotgun (WGS) entry which is preliminary data.</text>
</comment>
<organism evidence="1 2">
    <name type="scientific">Gillisia mitskevichiae</name>
    <dbReference type="NCBI Taxonomy" id="270921"/>
    <lineage>
        <taxon>Bacteria</taxon>
        <taxon>Pseudomonadati</taxon>
        <taxon>Bacteroidota</taxon>
        <taxon>Flavobacteriia</taxon>
        <taxon>Flavobacteriales</taxon>
        <taxon>Flavobacteriaceae</taxon>
        <taxon>Gillisia</taxon>
    </lineage>
</organism>
<accession>A0A495PRC8</accession>
<protein>
    <recommendedName>
        <fullName evidence="3">Lipoprotein</fullName>
    </recommendedName>
</protein>
<keyword evidence="2" id="KW-1185">Reference proteome</keyword>
<reference evidence="1 2" key="1">
    <citation type="submission" date="2018-10" db="EMBL/GenBank/DDBJ databases">
        <title>Genomic Encyclopedia of Archaeal and Bacterial Type Strains, Phase II (KMG-II): from individual species to whole genera.</title>
        <authorList>
            <person name="Goeker M."/>
        </authorList>
    </citation>
    <scope>NUCLEOTIDE SEQUENCE [LARGE SCALE GENOMIC DNA]</scope>
    <source>
        <strain evidence="1 2">DSM 19839</strain>
    </source>
</reference>
<dbReference type="PROSITE" id="PS51257">
    <property type="entry name" value="PROKAR_LIPOPROTEIN"/>
    <property type="match status" value="1"/>
</dbReference>